<evidence type="ECO:0000313" key="2">
    <source>
        <dbReference type="EMBL" id="OWR05121.1"/>
    </source>
</evidence>
<evidence type="ECO:0000256" key="1">
    <source>
        <dbReference type="SAM" id="MobiDB-lite"/>
    </source>
</evidence>
<dbReference type="OrthoDB" id="5296884at2"/>
<evidence type="ECO:0000313" key="3">
    <source>
        <dbReference type="Proteomes" id="UP000197446"/>
    </source>
</evidence>
<dbReference type="SMART" id="SM00855">
    <property type="entry name" value="PGAM"/>
    <property type="match status" value="1"/>
</dbReference>
<keyword evidence="3" id="KW-1185">Reference proteome</keyword>
<dbReference type="Pfam" id="PF00300">
    <property type="entry name" value="His_Phos_1"/>
    <property type="match status" value="1"/>
</dbReference>
<organism evidence="2 3">
    <name type="scientific">Roseateles puraquae</name>
    <dbReference type="NCBI Taxonomy" id="431059"/>
    <lineage>
        <taxon>Bacteria</taxon>
        <taxon>Pseudomonadati</taxon>
        <taxon>Pseudomonadota</taxon>
        <taxon>Betaproteobacteria</taxon>
        <taxon>Burkholderiales</taxon>
        <taxon>Sphaerotilaceae</taxon>
        <taxon>Roseateles</taxon>
    </lineage>
</organism>
<gene>
    <name evidence="2" type="ORF">CDO81_01160</name>
</gene>
<dbReference type="Proteomes" id="UP000197446">
    <property type="component" value="Unassembled WGS sequence"/>
</dbReference>
<accession>A0A254NAX1</accession>
<reference evidence="2 3" key="1">
    <citation type="journal article" date="2007" name="Int. J. Syst. Evol. Microbiol.">
        <title>Description of Pelomonas aquatica sp. nov. and Pelomonas puraquae sp. nov., isolated from industrial and haemodialysis water.</title>
        <authorList>
            <person name="Gomila M."/>
            <person name="Bowien B."/>
            <person name="Falsen E."/>
            <person name="Moore E.R."/>
            <person name="Lalucat J."/>
        </authorList>
    </citation>
    <scope>NUCLEOTIDE SEQUENCE [LARGE SCALE GENOMIC DNA]</scope>
    <source>
        <strain evidence="2 3">CCUG 52769</strain>
    </source>
</reference>
<dbReference type="InterPro" id="IPR029033">
    <property type="entry name" value="His_PPase_superfam"/>
</dbReference>
<sequence>MQACTIWRHPAPVGAQGRCLGGLTDLPVDPRKAKRLAHRIRLHARRHGLARCVVTSPLRRAADVGRWLRRWGFAWHIDPALAEMNFGRWDGKPWTTITHQEFDRWMNDFTGFDFDGGEPLADLLARAAAWQPPCALAVGHGGWITARLWVAQQKGQAPLPGTWPAPPGYGRATSIPSAA</sequence>
<dbReference type="AlphaFoldDB" id="A0A254NAX1"/>
<protein>
    <submittedName>
        <fullName evidence="2">Fructose-2,6-bisphosphatase</fullName>
    </submittedName>
</protein>
<name>A0A254NAX1_9BURK</name>
<feature type="region of interest" description="Disordered" evidence="1">
    <location>
        <begin position="157"/>
        <end position="179"/>
    </location>
</feature>
<dbReference type="InterPro" id="IPR013078">
    <property type="entry name" value="His_Pase_superF_clade-1"/>
</dbReference>
<dbReference type="Gene3D" id="3.40.50.1240">
    <property type="entry name" value="Phosphoglycerate mutase-like"/>
    <property type="match status" value="1"/>
</dbReference>
<proteinExistence type="predicted"/>
<comment type="caution">
    <text evidence="2">The sequence shown here is derived from an EMBL/GenBank/DDBJ whole genome shotgun (WGS) entry which is preliminary data.</text>
</comment>
<dbReference type="EMBL" id="NISI01000001">
    <property type="protein sequence ID" value="OWR05121.1"/>
    <property type="molecule type" value="Genomic_DNA"/>
</dbReference>
<dbReference type="RefSeq" id="WP_088481333.1">
    <property type="nucleotide sequence ID" value="NZ_JBCNLH010000010.1"/>
</dbReference>
<dbReference type="SUPFAM" id="SSF53254">
    <property type="entry name" value="Phosphoglycerate mutase-like"/>
    <property type="match status" value="1"/>
</dbReference>